<evidence type="ECO:0000313" key="2">
    <source>
        <dbReference type="Proteomes" id="UP000055024"/>
    </source>
</evidence>
<accession>A0A0V1GLA1</accession>
<organism evidence="1 2">
    <name type="scientific">Trichinella zimbabwensis</name>
    <dbReference type="NCBI Taxonomy" id="268475"/>
    <lineage>
        <taxon>Eukaryota</taxon>
        <taxon>Metazoa</taxon>
        <taxon>Ecdysozoa</taxon>
        <taxon>Nematoda</taxon>
        <taxon>Enoplea</taxon>
        <taxon>Dorylaimia</taxon>
        <taxon>Trichinellida</taxon>
        <taxon>Trichinellidae</taxon>
        <taxon>Trichinella</taxon>
    </lineage>
</organism>
<dbReference type="EMBL" id="JYDP01001030">
    <property type="protein sequence ID" value="KRY99053.1"/>
    <property type="molecule type" value="Genomic_DNA"/>
</dbReference>
<sequence>MKSTISLREWEAKSNNLDDSGRDRLLRVANFDQLS</sequence>
<dbReference type="Proteomes" id="UP000055024">
    <property type="component" value="Unassembled WGS sequence"/>
</dbReference>
<keyword evidence="2" id="KW-1185">Reference proteome</keyword>
<name>A0A0V1GLA1_9BILA</name>
<proteinExistence type="predicted"/>
<dbReference type="AlphaFoldDB" id="A0A0V1GLA1"/>
<comment type="caution">
    <text evidence="1">The sequence shown here is derived from an EMBL/GenBank/DDBJ whole genome shotgun (WGS) entry which is preliminary data.</text>
</comment>
<protein>
    <submittedName>
        <fullName evidence="1">Uncharacterized protein</fullName>
    </submittedName>
</protein>
<evidence type="ECO:0000313" key="1">
    <source>
        <dbReference type="EMBL" id="KRY99053.1"/>
    </source>
</evidence>
<reference evidence="1 2" key="1">
    <citation type="submission" date="2015-01" db="EMBL/GenBank/DDBJ databases">
        <title>Evolution of Trichinella species and genotypes.</title>
        <authorList>
            <person name="Korhonen P.K."/>
            <person name="Edoardo P."/>
            <person name="Giuseppe L.R."/>
            <person name="Gasser R.B."/>
        </authorList>
    </citation>
    <scope>NUCLEOTIDE SEQUENCE [LARGE SCALE GENOMIC DNA]</scope>
    <source>
        <strain evidence="1">ISS1029</strain>
    </source>
</reference>
<gene>
    <name evidence="1" type="ORF">T11_9932</name>
</gene>